<name>A0A542DK61_AMYCI</name>
<dbReference type="Proteomes" id="UP000320876">
    <property type="component" value="Unassembled WGS sequence"/>
</dbReference>
<organism evidence="1 2">
    <name type="scientific">Amycolatopsis cihanbeyliensis</name>
    <dbReference type="NCBI Taxonomy" id="1128664"/>
    <lineage>
        <taxon>Bacteria</taxon>
        <taxon>Bacillati</taxon>
        <taxon>Actinomycetota</taxon>
        <taxon>Actinomycetes</taxon>
        <taxon>Pseudonocardiales</taxon>
        <taxon>Pseudonocardiaceae</taxon>
        <taxon>Amycolatopsis</taxon>
    </lineage>
</organism>
<comment type="caution">
    <text evidence="1">The sequence shown here is derived from an EMBL/GenBank/DDBJ whole genome shotgun (WGS) entry which is preliminary data.</text>
</comment>
<dbReference type="SUPFAM" id="SSF48239">
    <property type="entry name" value="Terpenoid cyclases/Protein prenyltransferases"/>
    <property type="match status" value="1"/>
</dbReference>
<proteinExistence type="predicted"/>
<dbReference type="AlphaFoldDB" id="A0A542DK61"/>
<dbReference type="InterPro" id="IPR008930">
    <property type="entry name" value="Terpenoid_cyclase/PrenylTrfase"/>
</dbReference>
<accession>A0A542DK61</accession>
<evidence type="ECO:0000313" key="1">
    <source>
        <dbReference type="EMBL" id="TQJ03488.1"/>
    </source>
</evidence>
<gene>
    <name evidence="1" type="ORF">FB471_3250</name>
</gene>
<evidence type="ECO:0000313" key="2">
    <source>
        <dbReference type="Proteomes" id="UP000320876"/>
    </source>
</evidence>
<sequence>MAAMDDIDLISRFLATHARLLDRRRFELCTGGGSAPVLAALAAYRNAGGGYGSGLEPDLRSASSQPVTALHAFEVFEEIGPDTAPEAALLCDWLGSITLPDGGLPFGLPIADPAGCAPFFVHTDPNASSLHMTSMLAGIAHRVGRHDQAVREHEWLATATGYSLRRIRELDGRWHALEFRFALQFLDAVHEVVPEADGELCRLGGFIPVSGSMAVEGGVENEAMHPLDFTPEPGRPLRRFFPDDLVEAELDRLAAEQHGDGGWDVDWGAFSAASALEWRGWATVRAVRILRANGREPGSARR</sequence>
<dbReference type="EMBL" id="VFML01000001">
    <property type="protein sequence ID" value="TQJ03488.1"/>
    <property type="molecule type" value="Genomic_DNA"/>
</dbReference>
<reference evidence="1 2" key="1">
    <citation type="submission" date="2019-06" db="EMBL/GenBank/DDBJ databases">
        <title>Sequencing the genomes of 1000 actinobacteria strains.</title>
        <authorList>
            <person name="Klenk H.-P."/>
        </authorList>
    </citation>
    <scope>NUCLEOTIDE SEQUENCE [LARGE SCALE GENOMIC DNA]</scope>
    <source>
        <strain evidence="1 2">DSM 45679</strain>
    </source>
</reference>
<protein>
    <submittedName>
        <fullName evidence="1">Uncharacterized protein</fullName>
    </submittedName>
</protein>
<keyword evidence="2" id="KW-1185">Reference proteome</keyword>